<dbReference type="EMBL" id="JBHMAK010000014">
    <property type="protein sequence ID" value="MFB9813551.1"/>
    <property type="molecule type" value="Genomic_DNA"/>
</dbReference>
<dbReference type="Proteomes" id="UP001589559">
    <property type="component" value="Unassembled WGS sequence"/>
</dbReference>
<evidence type="ECO:0000313" key="2">
    <source>
        <dbReference type="Proteomes" id="UP001589559"/>
    </source>
</evidence>
<accession>A0ACC6VRR5</accession>
<comment type="caution">
    <text evidence="1">The sequence shown here is derived from an EMBL/GenBank/DDBJ whole genome shotgun (WGS) entry which is preliminary data.</text>
</comment>
<reference evidence="1" key="1">
    <citation type="submission" date="2024-09" db="EMBL/GenBank/DDBJ databases">
        <authorList>
            <person name="Sun Q."/>
            <person name="Mori K."/>
        </authorList>
    </citation>
    <scope>NUCLEOTIDE SEQUENCE</scope>
    <source>
        <strain evidence="1">JCM 19018</strain>
    </source>
</reference>
<name>A0ACC6VRR5_9EURY</name>
<proteinExistence type="predicted"/>
<organism evidence="1 2">
    <name type="scientific">Haloarcula sebkhae</name>
    <dbReference type="NCBI Taxonomy" id="932660"/>
    <lineage>
        <taxon>Archaea</taxon>
        <taxon>Methanobacteriati</taxon>
        <taxon>Methanobacteriota</taxon>
        <taxon>Stenosarchaea group</taxon>
        <taxon>Halobacteria</taxon>
        <taxon>Halobacteriales</taxon>
        <taxon>Haloarculaceae</taxon>
        <taxon>Haloarcula</taxon>
    </lineage>
</organism>
<sequence length="63" mass="7135">MASDPLLSTETKITLVFMFFGLTAWYLATEYANSDVLELAALFGIGIVLPTLLNERRRHSRME</sequence>
<protein>
    <submittedName>
        <fullName evidence="1">Uncharacterized protein</fullName>
    </submittedName>
</protein>
<keyword evidence="2" id="KW-1185">Reference proteome</keyword>
<evidence type="ECO:0000313" key="1">
    <source>
        <dbReference type="EMBL" id="MFB9813551.1"/>
    </source>
</evidence>
<gene>
    <name evidence="1" type="ORF">ACFFN7_19565</name>
</gene>